<evidence type="ECO:0000259" key="2">
    <source>
        <dbReference type="PROSITE" id="PS51710"/>
    </source>
</evidence>
<protein>
    <recommendedName>
        <fullName evidence="2">OBG-type G domain-containing protein</fullName>
    </recommendedName>
</protein>
<gene>
    <name evidence="3" type="ordered locus">Shell_1618</name>
</gene>
<dbReference type="InterPro" id="IPR012676">
    <property type="entry name" value="TGS-like"/>
</dbReference>
<dbReference type="GO" id="GO:0005737">
    <property type="term" value="C:cytoplasm"/>
    <property type="evidence" value="ECO:0007669"/>
    <property type="project" value="TreeGrafter"/>
</dbReference>
<dbReference type="PANTHER" id="PTHR23305:SF1">
    <property type="entry name" value="OBG-TYPE G DOMAIN-CONTAINING PROTEIN"/>
    <property type="match status" value="1"/>
</dbReference>
<dbReference type="CDD" id="cd01669">
    <property type="entry name" value="TGS_MJ1332_like"/>
    <property type="match status" value="1"/>
</dbReference>
<dbReference type="SUPFAM" id="SSF81271">
    <property type="entry name" value="TGS-like"/>
    <property type="match status" value="1"/>
</dbReference>
<dbReference type="GO" id="GO:0016887">
    <property type="term" value="F:ATP hydrolysis activity"/>
    <property type="evidence" value="ECO:0007669"/>
    <property type="project" value="TreeGrafter"/>
</dbReference>
<dbReference type="PRINTS" id="PR00326">
    <property type="entry name" value="GTP1OBG"/>
</dbReference>
<dbReference type="AlphaFoldDB" id="D7DAA9"/>
<dbReference type="EMBL" id="CP002051">
    <property type="protein sequence ID" value="ADI32705.1"/>
    <property type="molecule type" value="Genomic_DNA"/>
</dbReference>
<dbReference type="Gene3D" id="1.10.8.470">
    <property type="match status" value="1"/>
</dbReference>
<dbReference type="STRING" id="591019.Shell_1618"/>
<evidence type="ECO:0000313" key="3">
    <source>
        <dbReference type="EMBL" id="ADI32705.1"/>
    </source>
</evidence>
<dbReference type="Proteomes" id="UP000002573">
    <property type="component" value="Chromosome"/>
</dbReference>
<dbReference type="InterPro" id="IPR006073">
    <property type="entry name" value="GTP-bd"/>
</dbReference>
<reference evidence="3 4" key="2">
    <citation type="journal article" date="2011" name="Stand. Genomic Sci.">
        <title>Complete genome sequence of Staphylothermus hellenicus P8.</title>
        <authorList>
            <person name="Anderson I."/>
            <person name="Wirth R."/>
            <person name="Lucas S."/>
            <person name="Copeland A."/>
            <person name="Lapidus A."/>
            <person name="Cheng J.F."/>
            <person name="Goodwin L."/>
            <person name="Pitluck S."/>
            <person name="Davenport K."/>
            <person name="Detter J.C."/>
            <person name="Han C."/>
            <person name="Tapia R."/>
            <person name="Land M."/>
            <person name="Hauser L."/>
            <person name="Pati A."/>
            <person name="Mikhailova N."/>
            <person name="Woyke T."/>
            <person name="Klenk H.P."/>
            <person name="Kyrpides N."/>
            <person name="Ivanova N."/>
        </authorList>
    </citation>
    <scope>NUCLEOTIDE SEQUENCE [LARGE SCALE GENOMIC DNA]</scope>
    <source>
        <strain evidence="4">DSM 12710 / JCM 10830 / BK20S6-10-b1 / P8</strain>
    </source>
</reference>
<dbReference type="InterPro" id="IPR004095">
    <property type="entry name" value="TGS"/>
</dbReference>
<dbReference type="HOGENOM" id="CLU_037276_1_0_2"/>
<feature type="domain" description="OBG-type G" evidence="2">
    <location>
        <begin position="6"/>
        <end position="277"/>
    </location>
</feature>
<keyword evidence="4" id="KW-1185">Reference proteome</keyword>
<proteinExistence type="predicted"/>
<dbReference type="Gene3D" id="3.10.20.30">
    <property type="match status" value="1"/>
</dbReference>
<dbReference type="OrthoDB" id="5875at2157"/>
<dbReference type="PROSITE" id="PS51710">
    <property type="entry name" value="G_OBG"/>
    <property type="match status" value="1"/>
</dbReference>
<keyword evidence="1" id="KW-0547">Nucleotide-binding</keyword>
<dbReference type="GO" id="GO:0005525">
    <property type="term" value="F:GTP binding"/>
    <property type="evidence" value="ECO:0007669"/>
    <property type="project" value="InterPro"/>
</dbReference>
<dbReference type="SUPFAM" id="SSF52540">
    <property type="entry name" value="P-loop containing nucleoside triphosphate hydrolases"/>
    <property type="match status" value="1"/>
</dbReference>
<reference evidence="4" key="1">
    <citation type="submission" date="2010-05" db="EMBL/GenBank/DDBJ databases">
        <title>Complete sequence of Staphylothermus hellenicus DSM 12710.</title>
        <authorList>
            <consortium name="US DOE Joint Genome Institute"/>
            <person name="Lucas S."/>
            <person name="Copeland A."/>
            <person name="Lapidus A."/>
            <person name="Cheng J.-F."/>
            <person name="Bruce D."/>
            <person name="Goodwin L."/>
            <person name="Pitluck S."/>
            <person name="Davenport K."/>
            <person name="Detter J.C."/>
            <person name="Han C."/>
            <person name="Tapia R."/>
            <person name="Larimer F."/>
            <person name="Land M."/>
            <person name="Hauser L."/>
            <person name="Kyrpides N."/>
            <person name="Mikhailova N."/>
            <person name="Anderson I.J."/>
            <person name="Woyke T."/>
        </authorList>
    </citation>
    <scope>NUCLEOTIDE SEQUENCE [LARGE SCALE GENOMIC DNA]</scope>
    <source>
        <strain evidence="4">DSM 12710 / JCM 10830 / BK20S6-10-b1 / P8</strain>
    </source>
</reference>
<dbReference type="InterPro" id="IPR013646">
    <property type="entry name" value="YGR210-like_G4"/>
</dbReference>
<dbReference type="InterPro" id="IPR027417">
    <property type="entry name" value="P-loop_NTPase"/>
</dbReference>
<dbReference type="CDD" id="cd01899">
    <property type="entry name" value="Ygr210"/>
    <property type="match status" value="1"/>
</dbReference>
<accession>D7DAA9</accession>
<dbReference type="KEGG" id="shc:Shell_1618"/>
<dbReference type="Pfam" id="PF01926">
    <property type="entry name" value="MMR_HSR1"/>
    <property type="match status" value="1"/>
</dbReference>
<evidence type="ECO:0000313" key="4">
    <source>
        <dbReference type="Proteomes" id="UP000002573"/>
    </source>
</evidence>
<dbReference type="GeneID" id="9234911"/>
<dbReference type="RefSeq" id="WP_013143902.1">
    <property type="nucleotide sequence ID" value="NC_014205.1"/>
</dbReference>
<dbReference type="Pfam" id="PF08438">
    <property type="entry name" value="YGR210-like_G4"/>
    <property type="match status" value="1"/>
</dbReference>
<dbReference type="NCBIfam" id="NF007171">
    <property type="entry name" value="PRK09602.1"/>
    <property type="match status" value="1"/>
</dbReference>
<dbReference type="eggNOG" id="arCOG00357">
    <property type="taxonomic scope" value="Archaea"/>
</dbReference>
<dbReference type="InterPro" id="IPR012675">
    <property type="entry name" value="Beta-grasp_dom_sf"/>
</dbReference>
<dbReference type="PANTHER" id="PTHR23305">
    <property type="entry name" value="OBG GTPASE FAMILY"/>
    <property type="match status" value="1"/>
</dbReference>
<dbReference type="InterPro" id="IPR031167">
    <property type="entry name" value="G_OBG"/>
</dbReference>
<dbReference type="Pfam" id="PF02824">
    <property type="entry name" value="TGS"/>
    <property type="match status" value="1"/>
</dbReference>
<dbReference type="Gene3D" id="3.40.50.300">
    <property type="entry name" value="P-loop containing nucleotide triphosphate hydrolases"/>
    <property type="match status" value="1"/>
</dbReference>
<evidence type="ECO:0000256" key="1">
    <source>
        <dbReference type="ARBA" id="ARBA00022741"/>
    </source>
</evidence>
<sequence>MPPPEKLIGIIGKTNVGKSTLFAALTLAPVAIANHPFTTIKPNIGVGYVRKKCVHVELGLEKCDPRTGICIKGNRFIPVKIMDVAGLIPGASQGKGLGNKFMDDLRQADVLIHVVDASGSTGPDGAPAKPGTYDPVEEAKLIQKEVDEWFISVVRRVWENKISRQIYLVNNPIEYIAQNLSGLSINKNHVIEAIRLAGLEDKHPKKWSRDDIREFALMLRRVSKPILIAANKADLPTAEDNIKRLIKEFGKENVVPVSALAEYILRKAAQKGLIEYLPGDSDFQIVDNSRLSKEQLHALELVRRKMLAKYGSTGVQALLNRAVFDVLKLIIVYPVEDHNKYTDHYGNILPDAYLVPEGTTAKELAYMIHTDLGKTFLYAINAKTKEKVGETYVLKDNDVIKIVAAAARR</sequence>
<organism evidence="3 4">
    <name type="scientific">Staphylothermus hellenicus (strain DSM 12710 / JCM 10830 / BK20S6-10-b1 / P8)</name>
    <dbReference type="NCBI Taxonomy" id="591019"/>
    <lineage>
        <taxon>Archaea</taxon>
        <taxon>Thermoproteota</taxon>
        <taxon>Thermoprotei</taxon>
        <taxon>Desulfurococcales</taxon>
        <taxon>Desulfurococcaceae</taxon>
        <taxon>Staphylothermus</taxon>
    </lineage>
</organism>
<name>D7DAA9_STAHD</name>